<dbReference type="EMBL" id="CP043450">
    <property type="protein sequence ID" value="QEM10428.1"/>
    <property type="molecule type" value="Genomic_DNA"/>
</dbReference>
<sequence>MIDCLIVDDEPVARNIIRNYCEQLPFLRVTAECGNALDAKEVLSAQKIDLLFLDIHMPLLNGISFLNTLKNPPVVIFTTAYQEHAVTAFDLAACDYLLKPFSLERFIIAVDKADERIQQTLKPAVGSFQAILKDYFFIRSEGKAYKIFYHDCLYAEAQGNYTKIVTIDKVISTKMTFSALTDLLPAELFIRVHRSFVVNKSMISHIEGNRVFIQQNEIPIAGNYRDDFLKAIGLY</sequence>
<dbReference type="InterPro" id="IPR001789">
    <property type="entry name" value="Sig_transdc_resp-reg_receiver"/>
</dbReference>
<evidence type="ECO:0000259" key="3">
    <source>
        <dbReference type="PROSITE" id="PS50930"/>
    </source>
</evidence>
<dbReference type="OrthoDB" id="9787344at2"/>
<dbReference type="SUPFAM" id="SSF52172">
    <property type="entry name" value="CheY-like"/>
    <property type="match status" value="1"/>
</dbReference>
<feature type="domain" description="HTH LytTR-type" evidence="3">
    <location>
        <begin position="136"/>
        <end position="234"/>
    </location>
</feature>
<dbReference type="PROSITE" id="PS50930">
    <property type="entry name" value="HTH_LYTTR"/>
    <property type="match status" value="1"/>
</dbReference>
<dbReference type="RefSeq" id="WP_112566751.1">
    <property type="nucleotide sequence ID" value="NZ_CP043450.1"/>
</dbReference>
<keyword evidence="1" id="KW-0597">Phosphoprotein</keyword>
<dbReference type="AlphaFoldDB" id="A0A5C1HZS2"/>
<dbReference type="Proteomes" id="UP000251402">
    <property type="component" value="Chromosome"/>
</dbReference>
<organism evidence="4 5">
    <name type="scientific">Mucilaginibacter rubeus</name>
    <dbReference type="NCBI Taxonomy" id="2027860"/>
    <lineage>
        <taxon>Bacteria</taxon>
        <taxon>Pseudomonadati</taxon>
        <taxon>Bacteroidota</taxon>
        <taxon>Sphingobacteriia</taxon>
        <taxon>Sphingobacteriales</taxon>
        <taxon>Sphingobacteriaceae</taxon>
        <taxon>Mucilaginibacter</taxon>
    </lineage>
</organism>
<gene>
    <name evidence="4" type="ORF">DEO27_010455</name>
</gene>
<name>A0A5C1HZS2_9SPHI</name>
<dbReference type="PANTHER" id="PTHR37299">
    <property type="entry name" value="TRANSCRIPTIONAL REGULATOR-RELATED"/>
    <property type="match status" value="1"/>
</dbReference>
<dbReference type="Gene3D" id="2.40.50.1020">
    <property type="entry name" value="LytTr DNA-binding domain"/>
    <property type="match status" value="1"/>
</dbReference>
<dbReference type="GO" id="GO:0000156">
    <property type="term" value="F:phosphorelay response regulator activity"/>
    <property type="evidence" value="ECO:0007669"/>
    <property type="project" value="InterPro"/>
</dbReference>
<dbReference type="InterPro" id="IPR007492">
    <property type="entry name" value="LytTR_DNA-bd_dom"/>
</dbReference>
<protein>
    <submittedName>
        <fullName evidence="4">Response regulator transcription factor</fullName>
    </submittedName>
</protein>
<dbReference type="SMART" id="SM00448">
    <property type="entry name" value="REC"/>
    <property type="match status" value="1"/>
</dbReference>
<dbReference type="KEGG" id="mrub:DEO27_010455"/>
<accession>A0A5C1HZS2</accession>
<dbReference type="GO" id="GO:0003677">
    <property type="term" value="F:DNA binding"/>
    <property type="evidence" value="ECO:0007669"/>
    <property type="project" value="InterPro"/>
</dbReference>
<evidence type="ECO:0000313" key="4">
    <source>
        <dbReference type="EMBL" id="QEM10428.1"/>
    </source>
</evidence>
<evidence type="ECO:0000259" key="2">
    <source>
        <dbReference type="PROSITE" id="PS50110"/>
    </source>
</evidence>
<dbReference type="SMART" id="SM00850">
    <property type="entry name" value="LytTR"/>
    <property type="match status" value="1"/>
</dbReference>
<dbReference type="InterPro" id="IPR046947">
    <property type="entry name" value="LytR-like"/>
</dbReference>
<dbReference type="InterPro" id="IPR011006">
    <property type="entry name" value="CheY-like_superfamily"/>
</dbReference>
<dbReference type="Pfam" id="PF04397">
    <property type="entry name" value="LytTR"/>
    <property type="match status" value="1"/>
</dbReference>
<dbReference type="Gene3D" id="3.40.50.2300">
    <property type="match status" value="1"/>
</dbReference>
<dbReference type="PROSITE" id="PS50110">
    <property type="entry name" value="RESPONSE_REGULATORY"/>
    <property type="match status" value="1"/>
</dbReference>
<reference evidence="4" key="1">
    <citation type="submission" date="2019-08" db="EMBL/GenBank/DDBJ databases">
        <title>Comparative genome analysis confer to the adaptation heavy metal polluted environment.</title>
        <authorList>
            <person name="Li Y."/>
        </authorList>
    </citation>
    <scope>NUCLEOTIDE SEQUENCE [LARGE SCALE GENOMIC DNA]</scope>
    <source>
        <strain evidence="4">P1</strain>
    </source>
</reference>
<dbReference type="Pfam" id="PF00072">
    <property type="entry name" value="Response_reg"/>
    <property type="match status" value="1"/>
</dbReference>
<feature type="domain" description="Response regulatory" evidence="2">
    <location>
        <begin position="3"/>
        <end position="114"/>
    </location>
</feature>
<dbReference type="PANTHER" id="PTHR37299:SF1">
    <property type="entry name" value="STAGE 0 SPORULATION PROTEIN A HOMOLOG"/>
    <property type="match status" value="1"/>
</dbReference>
<keyword evidence="5" id="KW-1185">Reference proteome</keyword>
<evidence type="ECO:0000256" key="1">
    <source>
        <dbReference type="PROSITE-ProRule" id="PRU00169"/>
    </source>
</evidence>
<feature type="modified residue" description="4-aspartylphosphate" evidence="1">
    <location>
        <position position="54"/>
    </location>
</feature>
<evidence type="ECO:0000313" key="5">
    <source>
        <dbReference type="Proteomes" id="UP000251402"/>
    </source>
</evidence>
<proteinExistence type="predicted"/>